<sequence>MRRGIVSSSPVCSKRFEPNIGAQAYWQGWFDGAALPNPGKLGIGIVLVSPAGIRSETSAPVGGSGCNNEAELHALCTALELAFDAGARHLLLQGDSDVAIRYALGTDSTRIARLVVLIDRARESMRRFEEVRLVWVPRHRNLEADGLSRQALDLPATRPKAATRRRRSR</sequence>
<dbReference type="CDD" id="cd09279">
    <property type="entry name" value="RNase_HI_like"/>
    <property type="match status" value="1"/>
</dbReference>
<dbReference type="InterPro" id="IPR002156">
    <property type="entry name" value="RNaseH_domain"/>
</dbReference>
<dbReference type="PANTHER" id="PTHR48475">
    <property type="entry name" value="RIBONUCLEASE H"/>
    <property type="match status" value="1"/>
</dbReference>
<dbReference type="InterPro" id="IPR012337">
    <property type="entry name" value="RNaseH-like_sf"/>
</dbReference>
<protein>
    <submittedName>
        <fullName evidence="2">Ribonuclease HI</fullName>
    </submittedName>
</protein>
<dbReference type="HOGENOM" id="CLU_095977_0_3_4"/>
<dbReference type="Gene3D" id="3.30.420.10">
    <property type="entry name" value="Ribonuclease H-like superfamily/Ribonuclease H"/>
    <property type="match status" value="1"/>
</dbReference>
<dbReference type="RefSeq" id="WP_269450440.1">
    <property type="nucleotide sequence ID" value="NZ_AP012547.1"/>
</dbReference>
<evidence type="ECO:0000313" key="2">
    <source>
        <dbReference type="EMBL" id="BAO29892.1"/>
    </source>
</evidence>
<evidence type="ECO:0000313" key="3">
    <source>
        <dbReference type="Proteomes" id="UP000031637"/>
    </source>
</evidence>
<accession>W0SG39</accession>
<dbReference type="EMBL" id="AP012547">
    <property type="protein sequence ID" value="BAO29892.1"/>
    <property type="molecule type" value="Genomic_DNA"/>
</dbReference>
<dbReference type="AlphaFoldDB" id="W0SG39"/>
<dbReference type="Pfam" id="PF13456">
    <property type="entry name" value="RVT_3"/>
    <property type="match status" value="1"/>
</dbReference>
<evidence type="ECO:0000259" key="1">
    <source>
        <dbReference type="PROSITE" id="PS50879"/>
    </source>
</evidence>
<gene>
    <name evidence="2" type="ORF">SUTH_02101</name>
</gene>
<dbReference type="InterPro" id="IPR036397">
    <property type="entry name" value="RNaseH_sf"/>
</dbReference>
<dbReference type="PROSITE" id="PS50879">
    <property type="entry name" value="RNASE_H_1"/>
    <property type="match status" value="1"/>
</dbReference>
<dbReference type="STRING" id="1223802.SUTH_02101"/>
<dbReference type="SUPFAM" id="SSF53098">
    <property type="entry name" value="Ribonuclease H-like"/>
    <property type="match status" value="1"/>
</dbReference>
<dbReference type="GO" id="GO:0004523">
    <property type="term" value="F:RNA-DNA hybrid ribonuclease activity"/>
    <property type="evidence" value="ECO:0007669"/>
    <property type="project" value="InterPro"/>
</dbReference>
<reference evidence="2 3" key="1">
    <citation type="journal article" date="2014" name="Syst. Appl. Microbiol.">
        <title>Complete genomes of freshwater sulfur oxidizers Sulfuricella denitrificans skB26 and Sulfuritalea hydrogenivorans sk43H: genetic insights into the sulfur oxidation pathway of betaproteobacteria.</title>
        <authorList>
            <person name="Watanabe T."/>
            <person name="Kojima H."/>
            <person name="Fukui M."/>
        </authorList>
    </citation>
    <scope>NUCLEOTIDE SEQUENCE [LARGE SCALE GENOMIC DNA]</scope>
    <source>
        <strain evidence="2">DSM22779</strain>
    </source>
</reference>
<feature type="domain" description="RNase H type-1" evidence="1">
    <location>
        <begin position="22"/>
        <end position="161"/>
    </location>
</feature>
<dbReference type="KEGG" id="shd:SUTH_02101"/>
<name>W0SG39_9PROT</name>
<dbReference type="Proteomes" id="UP000031637">
    <property type="component" value="Chromosome"/>
</dbReference>
<organism evidence="2 3">
    <name type="scientific">Sulfuritalea hydrogenivorans sk43H</name>
    <dbReference type="NCBI Taxonomy" id="1223802"/>
    <lineage>
        <taxon>Bacteria</taxon>
        <taxon>Pseudomonadati</taxon>
        <taxon>Pseudomonadota</taxon>
        <taxon>Betaproteobacteria</taxon>
        <taxon>Nitrosomonadales</taxon>
        <taxon>Sterolibacteriaceae</taxon>
        <taxon>Sulfuritalea</taxon>
    </lineage>
</organism>
<dbReference type="GO" id="GO:0003676">
    <property type="term" value="F:nucleic acid binding"/>
    <property type="evidence" value="ECO:0007669"/>
    <property type="project" value="InterPro"/>
</dbReference>
<dbReference type="PANTHER" id="PTHR48475:SF1">
    <property type="entry name" value="RNASE H TYPE-1 DOMAIN-CONTAINING PROTEIN"/>
    <property type="match status" value="1"/>
</dbReference>
<proteinExistence type="predicted"/>
<keyword evidence="3" id="KW-1185">Reference proteome</keyword>